<dbReference type="Gene3D" id="3.30.1360.100">
    <property type="entry name" value="General secretion pathway protein M, EpsM"/>
    <property type="match status" value="1"/>
</dbReference>
<dbReference type="KEGG" id="ecv:APECO1_3467"/>
<dbReference type="GO" id="GO:0015628">
    <property type="term" value="P:protein secretion by the type II secretion system"/>
    <property type="evidence" value="ECO:0007669"/>
    <property type="project" value="InterPro"/>
</dbReference>
<evidence type="ECO:0000256" key="11">
    <source>
        <dbReference type="SAM" id="Phobius"/>
    </source>
</evidence>
<dbReference type="InterPro" id="IPR023229">
    <property type="entry name" value="T2SS_M_periplasmic_sf"/>
</dbReference>
<dbReference type="AlphaFoldDB" id="A0A0H2Z2X9"/>
<protein>
    <recommendedName>
        <fullName evidence="10">Putative type II secretion system M-type protein</fullName>
        <shortName evidence="10">Putative T2SS M-type protein</shortName>
    </recommendedName>
    <alternativeName>
        <fullName evidence="10">Putative extracytoplasmic function protein</fullName>
    </alternativeName>
    <alternativeName>
        <fullName evidence="10">Putative general secretion pathway M-type protein</fullName>
    </alternativeName>
</protein>
<evidence type="ECO:0000256" key="5">
    <source>
        <dbReference type="ARBA" id="ARBA00022519"/>
    </source>
</evidence>
<keyword evidence="4 10" id="KW-1003">Cell membrane</keyword>
<feature type="transmembrane region" description="Helical" evidence="11">
    <location>
        <begin position="38"/>
        <end position="57"/>
    </location>
</feature>
<proteinExistence type="inferred from homology"/>
<dbReference type="InterPro" id="IPR007690">
    <property type="entry name" value="T2SS_GspM"/>
</dbReference>
<evidence type="ECO:0000256" key="9">
    <source>
        <dbReference type="ARBA" id="ARBA00023136"/>
    </source>
</evidence>
<evidence type="ECO:0000256" key="4">
    <source>
        <dbReference type="ARBA" id="ARBA00022475"/>
    </source>
</evidence>
<reference evidence="12 13" key="1">
    <citation type="journal article" date="2007" name="J. Bacteriol.">
        <title>The genome sequence of avian pathogenic Escherichia coli strain O1:K1:H7 shares strong similarities with human extraintestinal pathogenic E. coli genomes.</title>
        <authorList>
            <person name="Johnson T.J."/>
            <person name="Kariyawasam S."/>
            <person name="Wannemuehler Y."/>
            <person name="Mangiamele P."/>
            <person name="Johnson S.J."/>
            <person name="Doetkott C."/>
            <person name="Skyberg J.A."/>
            <person name="Lynne A.M."/>
            <person name="Johnson J.R."/>
            <person name="Nolan L.K."/>
        </authorList>
    </citation>
    <scope>NUCLEOTIDE SEQUENCE [LARGE SCALE GENOMIC DNA]</scope>
    <source>
        <strain evidence="12">APEC O1</strain>
    </source>
</reference>
<evidence type="ECO:0000256" key="10">
    <source>
        <dbReference type="PIRNR" id="PIRNR006291"/>
    </source>
</evidence>
<dbReference type="SUPFAM" id="SSF103054">
    <property type="entry name" value="General secretion pathway protein M, EpsM"/>
    <property type="match status" value="1"/>
</dbReference>
<dbReference type="Proteomes" id="UP000008216">
    <property type="component" value="Chromosome"/>
</dbReference>
<evidence type="ECO:0000256" key="7">
    <source>
        <dbReference type="ARBA" id="ARBA00022927"/>
    </source>
</evidence>
<comment type="similarity">
    <text evidence="2 10">Belongs to the GSP M family.</text>
</comment>
<comment type="function">
    <text evidence="10">Inner membrane component of the type II secretion system required for the energy-dependent secretion of extracellular factors such as proteases and toxins from the periplasm.</text>
</comment>
<dbReference type="EMBL" id="CP000468">
    <property type="protein sequence ID" value="ABJ02459.1"/>
    <property type="molecule type" value="Genomic_DNA"/>
</dbReference>
<evidence type="ECO:0000256" key="1">
    <source>
        <dbReference type="ARBA" id="ARBA00004377"/>
    </source>
</evidence>
<dbReference type="Pfam" id="PF04612">
    <property type="entry name" value="T2SSM"/>
    <property type="match status" value="1"/>
</dbReference>
<organism evidence="12 13">
    <name type="scientific">Escherichia coli O1:K1 / APEC</name>
    <dbReference type="NCBI Taxonomy" id="405955"/>
    <lineage>
        <taxon>Bacteria</taxon>
        <taxon>Pseudomonadati</taxon>
        <taxon>Pseudomonadota</taxon>
        <taxon>Gammaproteobacteria</taxon>
        <taxon>Enterobacterales</taxon>
        <taxon>Enterobacteriaceae</taxon>
        <taxon>Escherichia</taxon>
    </lineage>
</organism>
<dbReference type="NCBIfam" id="NF007274">
    <property type="entry name" value="PRK09731.1"/>
    <property type="match status" value="1"/>
</dbReference>
<evidence type="ECO:0000313" key="13">
    <source>
        <dbReference type="Proteomes" id="UP000008216"/>
    </source>
</evidence>
<keyword evidence="6 11" id="KW-0812">Transmembrane</keyword>
<name>A0A0H2Z2X9_ECOK1</name>
<keyword evidence="3 10" id="KW-0813">Transport</keyword>
<dbReference type="HOGENOM" id="CLU_118900_3_0_6"/>
<comment type="subcellular location">
    <subcellularLocation>
        <location evidence="1">Cell inner membrane</location>
        <topology evidence="1">Single-pass membrane protein</topology>
    </subcellularLocation>
</comment>
<evidence type="ECO:0000313" key="12">
    <source>
        <dbReference type="EMBL" id="ABJ02459.1"/>
    </source>
</evidence>
<evidence type="ECO:0000256" key="2">
    <source>
        <dbReference type="ARBA" id="ARBA00010637"/>
    </source>
</evidence>
<keyword evidence="8 11" id="KW-1133">Transmembrane helix</keyword>
<dbReference type="GO" id="GO:0005886">
    <property type="term" value="C:plasma membrane"/>
    <property type="evidence" value="ECO:0007669"/>
    <property type="project" value="UniProtKB-SubCell"/>
</dbReference>
<keyword evidence="13" id="KW-1185">Reference proteome</keyword>
<sequence>MLRDKFIHYFQQWRERQLSRGEHWLTQHLAERSPREKGMLLAAVVFLFSVGYYVLIWQPLSERIEQQETMLQQLVAMNTRLKNAAPDIIAARKSATTTPAQVSRVISDSASAHSVAIKRIAERGENIQVWIEPVVFNDLLKWLNALDEKYALRVTQIDVSAAEKPGMVNVQRLEFGRG</sequence>
<accession>A0A0H2Z2X9</accession>
<keyword evidence="7 10" id="KW-0653">Protein transport</keyword>
<gene>
    <name evidence="12" type="primary">gspM</name>
    <name evidence="12" type="ORF">APECO1_3467</name>
</gene>
<evidence type="ECO:0000256" key="8">
    <source>
        <dbReference type="ARBA" id="ARBA00022989"/>
    </source>
</evidence>
<dbReference type="RefSeq" id="WP_000942802.1">
    <property type="nucleotide sequence ID" value="NC_008563.1"/>
</dbReference>
<evidence type="ECO:0000256" key="6">
    <source>
        <dbReference type="ARBA" id="ARBA00022692"/>
    </source>
</evidence>
<dbReference type="PIRSF" id="PIRSF006291">
    <property type="entry name" value="GspM"/>
    <property type="match status" value="1"/>
</dbReference>
<keyword evidence="5 10" id="KW-0997">Cell inner membrane</keyword>
<keyword evidence="9 10" id="KW-0472">Membrane</keyword>
<dbReference type="GO" id="GO:0015627">
    <property type="term" value="C:type II protein secretion system complex"/>
    <property type="evidence" value="ECO:0007669"/>
    <property type="project" value="InterPro"/>
</dbReference>
<evidence type="ECO:0000256" key="3">
    <source>
        <dbReference type="ARBA" id="ARBA00022448"/>
    </source>
</evidence>